<gene>
    <name evidence="3" type="ORF">MOPEL_098_00570</name>
</gene>
<dbReference type="SMART" id="SM00490">
    <property type="entry name" value="HELICc"/>
    <property type="match status" value="1"/>
</dbReference>
<dbReference type="AlphaFoldDB" id="H5UTY2"/>
<protein>
    <submittedName>
        <fullName evidence="3">Putative type III restriction-modification system restriction subunit</fullName>
    </submittedName>
</protein>
<feature type="domain" description="Helicase C-terminal" evidence="2">
    <location>
        <begin position="525"/>
        <end position="674"/>
    </location>
</feature>
<dbReference type="InterPro" id="IPR006935">
    <property type="entry name" value="Helicase/UvrB_N"/>
</dbReference>
<dbReference type="InterPro" id="IPR014001">
    <property type="entry name" value="Helicase_ATP-bd"/>
</dbReference>
<dbReference type="eggNOG" id="COG3886">
    <property type="taxonomic scope" value="Bacteria"/>
</dbReference>
<organism evidence="3 4">
    <name type="scientific">Mobilicoccus pelagius NBRC 104925</name>
    <dbReference type="NCBI Taxonomy" id="1089455"/>
    <lineage>
        <taxon>Bacteria</taxon>
        <taxon>Bacillati</taxon>
        <taxon>Actinomycetota</taxon>
        <taxon>Actinomycetes</taxon>
        <taxon>Micrococcales</taxon>
        <taxon>Dermatophilaceae</taxon>
        <taxon>Mobilicoccus</taxon>
    </lineage>
</organism>
<dbReference type="InterPro" id="IPR001650">
    <property type="entry name" value="Helicase_C-like"/>
</dbReference>
<dbReference type="PANTHER" id="PTHR47962">
    <property type="entry name" value="ATP-DEPENDENT HELICASE LHR-RELATED-RELATED"/>
    <property type="match status" value="1"/>
</dbReference>
<dbReference type="EMBL" id="BAFE01000075">
    <property type="protein sequence ID" value="GAB49190.1"/>
    <property type="molecule type" value="Genomic_DNA"/>
</dbReference>
<dbReference type="Pfam" id="PF04851">
    <property type="entry name" value="ResIII"/>
    <property type="match status" value="1"/>
</dbReference>
<dbReference type="InterPro" id="IPR052511">
    <property type="entry name" value="ATP-dep_Helicase"/>
</dbReference>
<dbReference type="SMART" id="SM00487">
    <property type="entry name" value="DEXDc"/>
    <property type="match status" value="1"/>
</dbReference>
<dbReference type="CDD" id="cd18032">
    <property type="entry name" value="DEXHc_RE_I_III_res"/>
    <property type="match status" value="1"/>
</dbReference>
<accession>H5UTY2</accession>
<evidence type="ECO:0000259" key="2">
    <source>
        <dbReference type="PROSITE" id="PS51194"/>
    </source>
</evidence>
<dbReference type="Pfam" id="PF11907">
    <property type="entry name" value="DUF3427"/>
    <property type="match status" value="1"/>
</dbReference>
<dbReference type="InterPro" id="IPR027417">
    <property type="entry name" value="P-loop_NTPase"/>
</dbReference>
<name>H5UTY2_9MICO</name>
<dbReference type="Pfam" id="PF13091">
    <property type="entry name" value="PLDc_2"/>
    <property type="match status" value="1"/>
</dbReference>
<dbReference type="PROSITE" id="PS51192">
    <property type="entry name" value="HELICASE_ATP_BIND_1"/>
    <property type="match status" value="1"/>
</dbReference>
<dbReference type="STRING" id="1089455.MOPEL_098_00570"/>
<evidence type="ECO:0000313" key="3">
    <source>
        <dbReference type="EMBL" id="GAB49190.1"/>
    </source>
</evidence>
<dbReference type="Pfam" id="PF00271">
    <property type="entry name" value="Helicase_C"/>
    <property type="match status" value="1"/>
</dbReference>
<dbReference type="GO" id="GO:0016887">
    <property type="term" value="F:ATP hydrolysis activity"/>
    <property type="evidence" value="ECO:0007669"/>
    <property type="project" value="TreeGrafter"/>
</dbReference>
<sequence>MLERLAQQAELTPTIEPVDQADQADVLARHVGRAILRSLRSPGDSDEAARLATVREVLDLLQATDEIPEDGVRRLLALTRPVVPGRPAGYPAGVRPSTPLADVALLTNAHGDPSLGSEIKAELDTCDGVDLICAFVKWHGMRTLEQQFERLRERGVPFRVITTTYLGSTDQKALDRLARDYGAQVRVQYDPRRTRLHAKGWLFRRNSGFDTAYVGSSNLTVSALVDGAEWNVRLSTATPTLLEKFAATFETYWHSDEYAPYDPDDEADRERLALALRAAGGQTPASLLVSGLDVRPYPHQQGILDALDAERTLHDRHRNLVVAATGTGKTVVAALDYRRLAGTAPAADRPSLLFVAHRKEILDQSLRTYREVLADGMFGELWVGGHVPTQWKHVFAGVQTLASRIAGLEPDAFDIVVVDEFHHAEAPTYRRLLEHLAPRELLGLTATPERTDGTDIRAWFDGRTAAEIRVWDAIGQNLLSPFHYFGIADGTDLTSVDWSAGRYSDAALDVLYTGNDARARLVLRQVEDKVTDPHTMRALGFCAGVAHAEYMAQVFRARGLAAVAVTGQTPRLDRETAIAALRAGRIQAIFTADLFNEGVDIPEVDTVLFLRPTESATLFLQQLGRGLRLAEGKAVLTALDFVGHHRAEFRADLRFRALTGAPRGRLARDVEKGFPFLPSGCQIVLDRVAQDEVLRSIRTHVAMRWPHLRDELRARPTDDLRAFLTDAGIDLPQVLRGTKSWTSLRREAGLLPGDATPVETRLTRRVRTMAHIDDPVRAKAYGRVLAQAPRYDELTDVEQHLARMLFFSLWPDGGGFTSYDEGLEALRAEFALRDELRQVVDLTFDTSRRSLVPLEGPLATTGLQIHARYSREEVLAALGYGTLQKKPSYFQEGVLHTTVGGEEVDAFFVTLTKSEADYSPSTLYRDYPISPTLFHWESQSTTRAESPTGQRYRDGTSNVLLFVRHERQGEFGTEPYTFLGPATYVSHIGEKPMAITWRLAHAMPSDLYAASAVAL</sequence>
<dbReference type="PANTHER" id="PTHR47962:SF7">
    <property type="entry name" value="MITOCHONDRIAL ATP-DEPENDENT HELICASE IRC3-RELATED"/>
    <property type="match status" value="1"/>
</dbReference>
<dbReference type="CDD" id="cd09203">
    <property type="entry name" value="PLDc_N_DEXD_b1"/>
    <property type="match status" value="1"/>
</dbReference>
<keyword evidence="4" id="KW-1185">Reference proteome</keyword>
<dbReference type="GO" id="GO:0003677">
    <property type="term" value="F:DNA binding"/>
    <property type="evidence" value="ECO:0007669"/>
    <property type="project" value="InterPro"/>
</dbReference>
<comment type="caution">
    <text evidence="3">The sequence shown here is derived from an EMBL/GenBank/DDBJ whole genome shotgun (WGS) entry which is preliminary data.</text>
</comment>
<dbReference type="eggNOG" id="COG1061">
    <property type="taxonomic scope" value="Bacteria"/>
</dbReference>
<feature type="domain" description="Helicase ATP-binding" evidence="1">
    <location>
        <begin position="310"/>
        <end position="452"/>
    </location>
</feature>
<dbReference type="SUPFAM" id="SSF52540">
    <property type="entry name" value="P-loop containing nucleoside triphosphate hydrolases"/>
    <property type="match status" value="1"/>
</dbReference>
<dbReference type="Proteomes" id="UP000004367">
    <property type="component" value="Unassembled WGS sequence"/>
</dbReference>
<dbReference type="Gene3D" id="3.40.50.300">
    <property type="entry name" value="P-loop containing nucleotide triphosphate hydrolases"/>
    <property type="match status" value="2"/>
</dbReference>
<dbReference type="CDD" id="cd18799">
    <property type="entry name" value="SF2_C_EcoAI-like"/>
    <property type="match status" value="1"/>
</dbReference>
<dbReference type="InterPro" id="IPR025202">
    <property type="entry name" value="PLD-like_dom"/>
</dbReference>
<reference evidence="3 4" key="1">
    <citation type="submission" date="2012-02" db="EMBL/GenBank/DDBJ databases">
        <title>Whole genome shotgun sequence of Mobilicoccus pelagius NBRC 104925.</title>
        <authorList>
            <person name="Yoshida Y."/>
            <person name="Hosoyama A."/>
            <person name="Tsuchikane K."/>
            <person name="Katsumata H."/>
            <person name="Yamazaki S."/>
            <person name="Fujita N."/>
        </authorList>
    </citation>
    <scope>NUCLEOTIDE SEQUENCE [LARGE SCALE GENOMIC DNA]</scope>
    <source>
        <strain evidence="3 4">NBRC 104925</strain>
    </source>
</reference>
<dbReference type="InterPro" id="IPR021835">
    <property type="entry name" value="DUF3427"/>
</dbReference>
<evidence type="ECO:0000313" key="4">
    <source>
        <dbReference type="Proteomes" id="UP000004367"/>
    </source>
</evidence>
<evidence type="ECO:0000259" key="1">
    <source>
        <dbReference type="PROSITE" id="PS51192"/>
    </source>
</evidence>
<proteinExistence type="predicted"/>
<dbReference type="SUPFAM" id="SSF56024">
    <property type="entry name" value="Phospholipase D/nuclease"/>
    <property type="match status" value="1"/>
</dbReference>
<dbReference type="GO" id="GO:0005524">
    <property type="term" value="F:ATP binding"/>
    <property type="evidence" value="ECO:0007669"/>
    <property type="project" value="InterPro"/>
</dbReference>
<dbReference type="PROSITE" id="PS51194">
    <property type="entry name" value="HELICASE_CTER"/>
    <property type="match status" value="1"/>
</dbReference>
<dbReference type="Gene3D" id="3.30.870.10">
    <property type="entry name" value="Endonuclease Chain A"/>
    <property type="match status" value="1"/>
</dbReference>